<dbReference type="PANTHER" id="PTHR13789">
    <property type="entry name" value="MONOOXYGENASE"/>
    <property type="match status" value="1"/>
</dbReference>
<name>A0A9W8MX94_9AGAR</name>
<evidence type="ECO:0000256" key="3">
    <source>
        <dbReference type="ARBA" id="ARBA00023033"/>
    </source>
</evidence>
<comment type="caution">
    <text evidence="4">The sequence shown here is derived from an EMBL/GenBank/DDBJ whole genome shotgun (WGS) entry which is preliminary data.</text>
</comment>
<keyword evidence="5" id="KW-1185">Reference proteome</keyword>
<dbReference type="AlphaFoldDB" id="A0A9W8MX94"/>
<dbReference type="Proteomes" id="UP001148786">
    <property type="component" value="Unassembled WGS sequence"/>
</dbReference>
<dbReference type="SUPFAM" id="SSF51905">
    <property type="entry name" value="FAD/NAD(P)-binding domain"/>
    <property type="match status" value="1"/>
</dbReference>
<dbReference type="EMBL" id="JANKHO010000444">
    <property type="protein sequence ID" value="KAJ3509863.1"/>
    <property type="molecule type" value="Genomic_DNA"/>
</dbReference>
<dbReference type="OrthoDB" id="47494at2759"/>
<accession>A0A9W8MX94</accession>
<evidence type="ECO:0000313" key="5">
    <source>
        <dbReference type="Proteomes" id="UP001148786"/>
    </source>
</evidence>
<dbReference type="GO" id="GO:0004497">
    <property type="term" value="F:monooxygenase activity"/>
    <property type="evidence" value="ECO:0007669"/>
    <property type="project" value="UniProtKB-KW"/>
</dbReference>
<gene>
    <name evidence="4" type="ORF">NLJ89_g4994</name>
</gene>
<proteinExistence type="inferred from homology"/>
<protein>
    <recommendedName>
        <fullName evidence="6">FAD-binding domain-containing protein</fullName>
    </recommendedName>
</protein>
<evidence type="ECO:0008006" key="6">
    <source>
        <dbReference type="Google" id="ProtNLM"/>
    </source>
</evidence>
<dbReference type="InterPro" id="IPR050493">
    <property type="entry name" value="FAD-dep_Monooxygenase_BioMet"/>
</dbReference>
<sequence length="336" mass="36953">MAPRASLYQALLRPGDAGFNEKGRRNVAEGEVNCEWGKKVINTREVGVQVVLEYADGTVDWADLVVGADGLQSVVRDAVSKGGCQAKYGGLAGVSGLIDIKSLPPRFRESLKEHGVAITLGRRGCFGYSRCTPLPPSSNHSLTSDSELPLQLPNTANINYEDIKAQLLSVHGDWKSPYDALDSEKSGSGSVFRSIIEQGCRGPLNSFGASCAIEDSLTYALLLKHYLSISPSYNARNPTDVETGMRETPFALTANAFKEVRRPRIRAFTDMVHDSCEKADERTEMGWLGEKLRDWAIRWLAGKAPEKMNDYLFSYDTEAAVKEYLAKKESVEVMCD</sequence>
<dbReference type="PANTHER" id="PTHR13789:SF309">
    <property type="entry name" value="PUTATIVE (AFU_ORTHOLOGUE AFUA_6G14510)-RELATED"/>
    <property type="match status" value="1"/>
</dbReference>
<evidence type="ECO:0000256" key="1">
    <source>
        <dbReference type="ARBA" id="ARBA00007992"/>
    </source>
</evidence>
<keyword evidence="2" id="KW-0560">Oxidoreductase</keyword>
<dbReference type="InterPro" id="IPR036188">
    <property type="entry name" value="FAD/NAD-bd_sf"/>
</dbReference>
<keyword evidence="3" id="KW-0503">Monooxygenase</keyword>
<dbReference type="Gene3D" id="3.50.50.60">
    <property type="entry name" value="FAD/NAD(P)-binding domain"/>
    <property type="match status" value="1"/>
</dbReference>
<evidence type="ECO:0000256" key="2">
    <source>
        <dbReference type="ARBA" id="ARBA00023002"/>
    </source>
</evidence>
<evidence type="ECO:0000313" key="4">
    <source>
        <dbReference type="EMBL" id="KAJ3509863.1"/>
    </source>
</evidence>
<organism evidence="4 5">
    <name type="scientific">Agrocybe chaxingu</name>
    <dbReference type="NCBI Taxonomy" id="84603"/>
    <lineage>
        <taxon>Eukaryota</taxon>
        <taxon>Fungi</taxon>
        <taxon>Dikarya</taxon>
        <taxon>Basidiomycota</taxon>
        <taxon>Agaricomycotina</taxon>
        <taxon>Agaricomycetes</taxon>
        <taxon>Agaricomycetidae</taxon>
        <taxon>Agaricales</taxon>
        <taxon>Agaricineae</taxon>
        <taxon>Strophariaceae</taxon>
        <taxon>Agrocybe</taxon>
    </lineage>
</organism>
<comment type="similarity">
    <text evidence="1">Belongs to the paxM FAD-dependent monooxygenase family.</text>
</comment>
<reference evidence="4" key="1">
    <citation type="submission" date="2022-07" db="EMBL/GenBank/DDBJ databases">
        <title>Genome Sequence of Agrocybe chaxingu.</title>
        <authorList>
            <person name="Buettner E."/>
        </authorList>
    </citation>
    <scope>NUCLEOTIDE SEQUENCE</scope>
    <source>
        <strain evidence="4">MP-N11</strain>
    </source>
</reference>